<dbReference type="AlphaFoldDB" id="A0A1R0GM45"/>
<proteinExistence type="predicted"/>
<keyword evidence="2" id="KW-1185">Reference proteome</keyword>
<evidence type="ECO:0000313" key="1">
    <source>
        <dbReference type="EMBL" id="OLY77956.1"/>
    </source>
</evidence>
<dbReference type="EMBL" id="LSSL01007537">
    <property type="protein sequence ID" value="OLY77956.1"/>
    <property type="molecule type" value="Genomic_DNA"/>
</dbReference>
<comment type="caution">
    <text evidence="1">The sequence shown here is derived from an EMBL/GenBank/DDBJ whole genome shotgun (WGS) entry which is preliminary data.</text>
</comment>
<evidence type="ECO:0000313" key="2">
    <source>
        <dbReference type="Proteomes" id="UP000187455"/>
    </source>
</evidence>
<dbReference type="OrthoDB" id="2426083at2759"/>
<accession>A0A1R0GM45</accession>
<gene>
    <name evidence="1" type="ORF">AYI68_g8007</name>
</gene>
<reference evidence="1 2" key="1">
    <citation type="journal article" date="2016" name="Mol. Biol. Evol.">
        <title>Genome-Wide Survey of Gut Fungi (Harpellales) Reveals the First Horizontally Transferred Ubiquitin Gene from a Mosquito Host.</title>
        <authorList>
            <person name="Wang Y."/>
            <person name="White M.M."/>
            <person name="Kvist S."/>
            <person name="Moncalvo J.M."/>
        </authorList>
    </citation>
    <scope>NUCLEOTIDE SEQUENCE [LARGE SCALE GENOMIC DNA]</scope>
    <source>
        <strain evidence="1 2">ALG-7-W6</strain>
    </source>
</reference>
<organism evidence="1 2">
    <name type="scientific">Smittium mucronatum</name>
    <dbReference type="NCBI Taxonomy" id="133383"/>
    <lineage>
        <taxon>Eukaryota</taxon>
        <taxon>Fungi</taxon>
        <taxon>Fungi incertae sedis</taxon>
        <taxon>Zoopagomycota</taxon>
        <taxon>Kickxellomycotina</taxon>
        <taxon>Harpellomycetes</taxon>
        <taxon>Harpellales</taxon>
        <taxon>Legeriomycetaceae</taxon>
        <taxon>Smittium</taxon>
    </lineage>
</organism>
<protein>
    <submittedName>
        <fullName evidence="1">Uncharacterized protein</fullName>
    </submittedName>
</protein>
<name>A0A1R0GM45_9FUNG</name>
<sequence length="86" mass="9810">MSIKGKVLAENTIILSKPWYSAHLTPLKKLFEEKIKKQINRFIWTDKKNKGEDLILGIGPKNWSAGADGYRSPIKKSNDEVEVKLN</sequence>
<dbReference type="Proteomes" id="UP000187455">
    <property type="component" value="Unassembled WGS sequence"/>
</dbReference>